<proteinExistence type="inferred from homology"/>
<accession>A0A9J7AQU1</accession>
<dbReference type="InterPro" id="IPR023393">
    <property type="entry name" value="START-like_dom_sf"/>
</dbReference>
<dbReference type="Proteomes" id="UP001060336">
    <property type="component" value="Chromosome"/>
</dbReference>
<dbReference type="SUPFAM" id="SSF55961">
    <property type="entry name" value="Bet v1-like"/>
    <property type="match status" value="1"/>
</dbReference>
<keyword evidence="4" id="KW-1185">Reference proteome</keyword>
<protein>
    <submittedName>
        <fullName evidence="3">SRPBCC domain-containing protein</fullName>
    </submittedName>
</protein>
<dbReference type="AlphaFoldDB" id="A0A9J7AQU1"/>
<organism evidence="3 4">
    <name type="scientific">Nisaea acidiphila</name>
    <dbReference type="NCBI Taxonomy" id="1862145"/>
    <lineage>
        <taxon>Bacteria</taxon>
        <taxon>Pseudomonadati</taxon>
        <taxon>Pseudomonadota</taxon>
        <taxon>Alphaproteobacteria</taxon>
        <taxon>Rhodospirillales</taxon>
        <taxon>Thalassobaculaceae</taxon>
        <taxon>Nisaea</taxon>
    </lineage>
</organism>
<comment type="similarity">
    <text evidence="1">Belongs to the AHA1 family.</text>
</comment>
<dbReference type="CDD" id="cd07814">
    <property type="entry name" value="SRPBCC_CalC_Aha1-like"/>
    <property type="match status" value="1"/>
</dbReference>
<evidence type="ECO:0000256" key="1">
    <source>
        <dbReference type="ARBA" id="ARBA00006817"/>
    </source>
</evidence>
<evidence type="ECO:0000259" key="2">
    <source>
        <dbReference type="Pfam" id="PF08327"/>
    </source>
</evidence>
<evidence type="ECO:0000313" key="3">
    <source>
        <dbReference type="EMBL" id="UUX48716.1"/>
    </source>
</evidence>
<evidence type="ECO:0000313" key="4">
    <source>
        <dbReference type="Proteomes" id="UP001060336"/>
    </source>
</evidence>
<dbReference type="EMBL" id="CP102480">
    <property type="protein sequence ID" value="UUX48716.1"/>
    <property type="molecule type" value="Genomic_DNA"/>
</dbReference>
<gene>
    <name evidence="3" type="ORF">NUH88_15030</name>
</gene>
<name>A0A9J7AQU1_9PROT</name>
<dbReference type="KEGG" id="naci:NUH88_15030"/>
<dbReference type="Pfam" id="PF08327">
    <property type="entry name" value="AHSA1"/>
    <property type="match status" value="1"/>
</dbReference>
<dbReference type="InterPro" id="IPR013538">
    <property type="entry name" value="ASHA1/2-like_C"/>
</dbReference>
<dbReference type="RefSeq" id="WP_257767218.1">
    <property type="nucleotide sequence ID" value="NZ_CP102480.1"/>
</dbReference>
<feature type="domain" description="Activator of Hsp90 ATPase homologue 1/2-like C-terminal" evidence="2">
    <location>
        <begin position="13"/>
        <end position="142"/>
    </location>
</feature>
<dbReference type="Gene3D" id="3.30.530.20">
    <property type="match status" value="1"/>
</dbReference>
<sequence>MSEDNYQREIRVKATPGDVYEALTTGYAAWWTEPDGAFEKEGDVVRFGFSERHGYWTFKAVTLSEDRIELQCVEAKHIHPGGPAEFEREWLGTHVRWEFQDGADGKTVIRFEHDGLTPELHCYEVCSEGWDMFFVDSLKSYLDTGDGKPFRA</sequence>
<reference evidence="3" key="1">
    <citation type="submission" date="2022-08" db="EMBL/GenBank/DDBJ databases">
        <title>Nisaea acidiphila sp. nov., isolated from a marine algal debris and emended description of the genus Nisaea Urios et al. 2008.</title>
        <authorList>
            <person name="Kwon K."/>
        </authorList>
    </citation>
    <scope>NUCLEOTIDE SEQUENCE</scope>
    <source>
        <strain evidence="3">MEBiC11861</strain>
    </source>
</reference>